<keyword evidence="15" id="KW-0808">Transferase</keyword>
<dbReference type="GO" id="GO:0005886">
    <property type="term" value="C:plasma membrane"/>
    <property type="evidence" value="ECO:0007669"/>
    <property type="project" value="UniProtKB-SubCell"/>
</dbReference>
<feature type="compositionally biased region" description="Acidic residues" evidence="11">
    <location>
        <begin position="177"/>
        <end position="186"/>
    </location>
</feature>
<gene>
    <name evidence="15" type="primary">pbpB</name>
    <name evidence="15" type="ORF">Pla110_46440</name>
</gene>
<dbReference type="Proteomes" id="UP000317178">
    <property type="component" value="Chromosome"/>
</dbReference>
<dbReference type="GO" id="GO:0008360">
    <property type="term" value="P:regulation of cell shape"/>
    <property type="evidence" value="ECO:0007669"/>
    <property type="project" value="UniProtKB-KW"/>
</dbReference>
<evidence type="ECO:0000256" key="11">
    <source>
        <dbReference type="SAM" id="MobiDB-lite"/>
    </source>
</evidence>
<evidence type="ECO:0000256" key="6">
    <source>
        <dbReference type="ARBA" id="ARBA00022960"/>
    </source>
</evidence>
<dbReference type="EMBL" id="CP036281">
    <property type="protein sequence ID" value="QDU82881.1"/>
    <property type="molecule type" value="Genomic_DNA"/>
</dbReference>
<keyword evidence="16" id="KW-1185">Reference proteome</keyword>
<evidence type="ECO:0000256" key="5">
    <source>
        <dbReference type="ARBA" id="ARBA00022692"/>
    </source>
</evidence>
<keyword evidence="6" id="KW-0133">Cell shape</keyword>
<protein>
    <submittedName>
        <fullName evidence="15">Penicillin-binding protein PbpB</fullName>
        <ecNumber evidence="15">2.4.1.129</ecNumber>
    </submittedName>
</protein>
<keyword evidence="8 12" id="KW-1133">Transmembrane helix</keyword>
<dbReference type="InterPro" id="IPR050515">
    <property type="entry name" value="Beta-lactam/transpept"/>
</dbReference>
<evidence type="ECO:0000256" key="1">
    <source>
        <dbReference type="ARBA" id="ARBA00004167"/>
    </source>
</evidence>
<dbReference type="InterPro" id="IPR005311">
    <property type="entry name" value="PBP_dimer"/>
</dbReference>
<feature type="domain" description="Penicillin-binding protein dimerisation" evidence="14">
    <location>
        <begin position="62"/>
        <end position="329"/>
    </location>
</feature>
<keyword evidence="7" id="KW-0573">Peptidoglycan synthesis</keyword>
<dbReference type="InterPro" id="IPR001460">
    <property type="entry name" value="PCN-bd_Tpept"/>
</dbReference>
<keyword evidence="4" id="KW-0645">Protease</keyword>
<keyword evidence="10" id="KW-0961">Cell wall biogenesis/degradation</keyword>
<reference evidence="15 16" key="1">
    <citation type="submission" date="2019-02" db="EMBL/GenBank/DDBJ databases">
        <title>Deep-cultivation of Planctomycetes and their phenomic and genomic characterization uncovers novel biology.</title>
        <authorList>
            <person name="Wiegand S."/>
            <person name="Jogler M."/>
            <person name="Boedeker C."/>
            <person name="Pinto D."/>
            <person name="Vollmers J."/>
            <person name="Rivas-Marin E."/>
            <person name="Kohn T."/>
            <person name="Peeters S.H."/>
            <person name="Heuer A."/>
            <person name="Rast P."/>
            <person name="Oberbeckmann S."/>
            <person name="Bunk B."/>
            <person name="Jeske O."/>
            <person name="Meyerdierks A."/>
            <person name="Storesund J.E."/>
            <person name="Kallscheuer N."/>
            <person name="Luecker S."/>
            <person name="Lage O.M."/>
            <person name="Pohl T."/>
            <person name="Merkel B.J."/>
            <person name="Hornburger P."/>
            <person name="Mueller R.-W."/>
            <person name="Bruemmer F."/>
            <person name="Labrenz M."/>
            <person name="Spormann A.M."/>
            <person name="Op den Camp H."/>
            <person name="Overmann J."/>
            <person name="Amann R."/>
            <person name="Jetten M.S.M."/>
            <person name="Mascher T."/>
            <person name="Medema M.H."/>
            <person name="Devos D.P."/>
            <person name="Kaster A.-K."/>
            <person name="Ovreas L."/>
            <person name="Rohde M."/>
            <person name="Galperin M.Y."/>
            <person name="Jogler C."/>
        </authorList>
    </citation>
    <scope>NUCLEOTIDE SEQUENCE [LARGE SCALE GENOMIC DNA]</scope>
    <source>
        <strain evidence="15 16">Pla110</strain>
    </source>
</reference>
<dbReference type="SUPFAM" id="SSF56519">
    <property type="entry name" value="Penicillin binding protein dimerisation domain"/>
    <property type="match status" value="1"/>
</dbReference>
<evidence type="ECO:0000313" key="15">
    <source>
        <dbReference type="EMBL" id="QDU82881.1"/>
    </source>
</evidence>
<evidence type="ECO:0000256" key="8">
    <source>
        <dbReference type="ARBA" id="ARBA00022989"/>
    </source>
</evidence>
<evidence type="ECO:0000256" key="7">
    <source>
        <dbReference type="ARBA" id="ARBA00022984"/>
    </source>
</evidence>
<evidence type="ECO:0000256" key="4">
    <source>
        <dbReference type="ARBA" id="ARBA00022645"/>
    </source>
</evidence>
<dbReference type="AlphaFoldDB" id="A0A518CUH8"/>
<dbReference type="Gene3D" id="3.90.1310.10">
    <property type="entry name" value="Penicillin-binding protein 2a (Domain 2)"/>
    <property type="match status" value="1"/>
</dbReference>
<keyword evidence="15" id="KW-0328">Glycosyltransferase</keyword>
<dbReference type="GO" id="GO:0016757">
    <property type="term" value="F:glycosyltransferase activity"/>
    <property type="evidence" value="ECO:0007669"/>
    <property type="project" value="UniProtKB-KW"/>
</dbReference>
<dbReference type="PANTHER" id="PTHR30627:SF2">
    <property type="entry name" value="PEPTIDOGLYCAN D,D-TRANSPEPTIDASE MRDA"/>
    <property type="match status" value="1"/>
</dbReference>
<keyword evidence="3" id="KW-1003">Cell membrane</keyword>
<keyword evidence="9 12" id="KW-0472">Membrane</keyword>
<feature type="transmembrane region" description="Helical" evidence="12">
    <location>
        <begin position="12"/>
        <end position="33"/>
    </location>
</feature>
<dbReference type="EC" id="2.4.1.129" evidence="15"/>
<proteinExistence type="predicted"/>
<dbReference type="Gene3D" id="3.40.710.10">
    <property type="entry name" value="DD-peptidase/beta-lactamase superfamily"/>
    <property type="match status" value="1"/>
</dbReference>
<evidence type="ECO:0000259" key="13">
    <source>
        <dbReference type="Pfam" id="PF00905"/>
    </source>
</evidence>
<keyword evidence="5 12" id="KW-0812">Transmembrane</keyword>
<evidence type="ECO:0000259" key="14">
    <source>
        <dbReference type="Pfam" id="PF03717"/>
    </source>
</evidence>
<sequence length="748" mass="84246">MEVLRTDQNPLLRLLTLLVGFGCIVSVILYRLYFIQTELTDDYAALFDKEYVAEVSLPSLDGRILTREGMVLAEDRQVLNLTSHYRWLEEPANENWLKRHARNRLSPQERRDKEKIAEQELIILAERDAMWERVAQLTGQTTEEIRVARKAIQLRVERQLDAVNRRQAERETQAAADNEDETDQPDDWWSRLSHSVKRELTTTPHRHADDPLVIREELEYHTVVENITMETASRIKTHRSQFPGLDFDTTNERHYPQRDLAAHIIGVRRPLTPEQYAERQETLEGADPLDYQIGDHIGLTGLEKRYDRQIRGLRGLRRIRKNQHGEILSDEVVRNPRKGRNVIVSLNSQLQRTIQDFLENEIALGDEIPAINEEDQRSAEEVVDGGPVQTAIGQGSHIQPPAGGAVIVLDVRTGEVVAAVSAPGFDLELMSHPEKNLPRWQQLQQDQRGPFMTRFTQMAVAPGSVFKTMSSIAMLHSGQWNPDEPRFCQGFLHRPHQYRCYIYSHYGHGHGDMSLTDALCQSCNVYFFTAAEELGAQPFVDWARRLGFGQRSGIDLPDERSGNLPNLKPGDVGYSGNSRGLAIGQARLTTTPIQIARMMAFIANGGELVTPYIVDQIEDVDAVQPQFREPTVLPIPGANDDMLARIREGLWMVVQNPRGTGYKHVRLSEVEIAGKTGTAEVGAGRRDHAWFAGYVPADRPKYAFAVVMEHAGSGGKMAGPVAKKVVQTMLEVGLLGAPAELASKQTKE</sequence>
<dbReference type="GO" id="GO:0071972">
    <property type="term" value="F:peptidoglycan L,D-transpeptidase activity"/>
    <property type="evidence" value="ECO:0007669"/>
    <property type="project" value="TreeGrafter"/>
</dbReference>
<name>A0A518CUH8_9PLAN</name>
<dbReference type="PANTHER" id="PTHR30627">
    <property type="entry name" value="PEPTIDOGLYCAN D,D-TRANSPEPTIDASE"/>
    <property type="match status" value="1"/>
</dbReference>
<feature type="domain" description="Penicillin-binding protein transpeptidase" evidence="13">
    <location>
        <begin position="404"/>
        <end position="726"/>
    </location>
</feature>
<dbReference type="KEGG" id="plon:Pla110_46440"/>
<dbReference type="Pfam" id="PF00905">
    <property type="entry name" value="Transpeptidase"/>
    <property type="match status" value="1"/>
</dbReference>
<evidence type="ECO:0000256" key="10">
    <source>
        <dbReference type="ARBA" id="ARBA00023316"/>
    </source>
</evidence>
<dbReference type="InterPro" id="IPR012338">
    <property type="entry name" value="Beta-lactam/transpept-like"/>
</dbReference>
<evidence type="ECO:0000256" key="9">
    <source>
        <dbReference type="ARBA" id="ARBA00023136"/>
    </source>
</evidence>
<dbReference type="GO" id="GO:0008658">
    <property type="term" value="F:penicillin binding"/>
    <property type="evidence" value="ECO:0007669"/>
    <property type="project" value="InterPro"/>
</dbReference>
<keyword evidence="4" id="KW-0378">Hydrolase</keyword>
<evidence type="ECO:0000256" key="12">
    <source>
        <dbReference type="SAM" id="Phobius"/>
    </source>
</evidence>
<comment type="subcellular location">
    <subcellularLocation>
        <location evidence="2">Cell membrane</location>
    </subcellularLocation>
    <subcellularLocation>
        <location evidence="1">Membrane</location>
        <topology evidence="1">Single-pass membrane protein</topology>
    </subcellularLocation>
</comment>
<dbReference type="InterPro" id="IPR036138">
    <property type="entry name" value="PBP_dimer_sf"/>
</dbReference>
<dbReference type="Pfam" id="PF03717">
    <property type="entry name" value="PBP_dimer"/>
    <property type="match status" value="1"/>
</dbReference>
<keyword evidence="4" id="KW-0121">Carboxypeptidase</keyword>
<dbReference type="GO" id="GO:0009252">
    <property type="term" value="P:peptidoglycan biosynthetic process"/>
    <property type="evidence" value="ECO:0007669"/>
    <property type="project" value="UniProtKB-KW"/>
</dbReference>
<dbReference type="GO" id="GO:0071555">
    <property type="term" value="P:cell wall organization"/>
    <property type="evidence" value="ECO:0007669"/>
    <property type="project" value="UniProtKB-KW"/>
</dbReference>
<feature type="region of interest" description="Disordered" evidence="11">
    <location>
        <begin position="166"/>
        <end position="188"/>
    </location>
</feature>
<dbReference type="SUPFAM" id="SSF56601">
    <property type="entry name" value="beta-lactamase/transpeptidase-like"/>
    <property type="match status" value="1"/>
</dbReference>
<evidence type="ECO:0000256" key="2">
    <source>
        <dbReference type="ARBA" id="ARBA00004236"/>
    </source>
</evidence>
<evidence type="ECO:0000256" key="3">
    <source>
        <dbReference type="ARBA" id="ARBA00022475"/>
    </source>
</evidence>
<organism evidence="15 16">
    <name type="scientific">Polystyrenella longa</name>
    <dbReference type="NCBI Taxonomy" id="2528007"/>
    <lineage>
        <taxon>Bacteria</taxon>
        <taxon>Pseudomonadati</taxon>
        <taxon>Planctomycetota</taxon>
        <taxon>Planctomycetia</taxon>
        <taxon>Planctomycetales</taxon>
        <taxon>Planctomycetaceae</taxon>
        <taxon>Polystyrenella</taxon>
    </lineage>
</organism>
<accession>A0A518CUH8</accession>
<evidence type="ECO:0000313" key="16">
    <source>
        <dbReference type="Proteomes" id="UP000317178"/>
    </source>
</evidence>